<keyword evidence="1" id="KW-0863">Zinc-finger</keyword>
<feature type="region of interest" description="Disordered" evidence="2">
    <location>
        <begin position="1"/>
        <end position="23"/>
    </location>
</feature>
<proteinExistence type="predicted"/>
<dbReference type="EMBL" id="JAUJYO010000019">
    <property type="protein sequence ID" value="KAK1288433.1"/>
    <property type="molecule type" value="Genomic_DNA"/>
</dbReference>
<feature type="region of interest" description="Disordered" evidence="2">
    <location>
        <begin position="68"/>
        <end position="96"/>
    </location>
</feature>
<feature type="domain" description="C2H2-type" evidence="3">
    <location>
        <begin position="59"/>
        <end position="88"/>
    </location>
</feature>
<dbReference type="InterPro" id="IPR013087">
    <property type="entry name" value="Znf_C2H2_type"/>
</dbReference>
<dbReference type="Proteomes" id="UP001180020">
    <property type="component" value="Unassembled WGS sequence"/>
</dbReference>
<evidence type="ECO:0000313" key="5">
    <source>
        <dbReference type="Proteomes" id="UP001180020"/>
    </source>
</evidence>
<keyword evidence="1" id="KW-0479">Metal-binding</keyword>
<keyword evidence="1" id="KW-0862">Zinc</keyword>
<reference evidence="4" key="2">
    <citation type="submission" date="2023-06" db="EMBL/GenBank/DDBJ databases">
        <authorList>
            <person name="Ma L."/>
            <person name="Liu K.-W."/>
            <person name="Li Z."/>
            <person name="Hsiao Y.-Y."/>
            <person name="Qi Y."/>
            <person name="Fu T."/>
            <person name="Tang G."/>
            <person name="Zhang D."/>
            <person name="Sun W.-H."/>
            <person name="Liu D.-K."/>
            <person name="Li Y."/>
            <person name="Chen G.-Z."/>
            <person name="Liu X.-D."/>
            <person name="Liao X.-Y."/>
            <person name="Jiang Y.-T."/>
            <person name="Yu X."/>
            <person name="Hao Y."/>
            <person name="Huang J."/>
            <person name="Zhao X.-W."/>
            <person name="Ke S."/>
            <person name="Chen Y.-Y."/>
            <person name="Wu W.-L."/>
            <person name="Hsu J.-L."/>
            <person name="Lin Y.-F."/>
            <person name="Huang M.-D."/>
            <person name="Li C.-Y."/>
            <person name="Huang L."/>
            <person name="Wang Z.-W."/>
            <person name="Zhao X."/>
            <person name="Zhong W.-Y."/>
            <person name="Peng D.-H."/>
            <person name="Ahmad S."/>
            <person name="Lan S."/>
            <person name="Zhang J.-S."/>
            <person name="Tsai W.-C."/>
            <person name="Van De Peer Y."/>
            <person name="Liu Z.-J."/>
        </authorList>
    </citation>
    <scope>NUCLEOTIDE SEQUENCE</scope>
    <source>
        <strain evidence="4">CP</strain>
        <tissue evidence="4">Leaves</tissue>
    </source>
</reference>
<gene>
    <name evidence="4" type="primary">ZAT3</name>
    <name evidence="4" type="ORF">QJS10_CPB19g00094</name>
</gene>
<comment type="caution">
    <text evidence="4">The sequence shown here is derived from an EMBL/GenBank/DDBJ whole genome shotgun (WGS) entry which is preliminary data.</text>
</comment>
<dbReference type="PANTHER" id="PTHR47591:SF13">
    <property type="entry name" value="OS02G0293900 PROTEIN"/>
    <property type="match status" value="1"/>
</dbReference>
<organism evidence="4 5">
    <name type="scientific">Acorus calamus</name>
    <name type="common">Sweet flag</name>
    <dbReference type="NCBI Taxonomy" id="4465"/>
    <lineage>
        <taxon>Eukaryota</taxon>
        <taxon>Viridiplantae</taxon>
        <taxon>Streptophyta</taxon>
        <taxon>Embryophyta</taxon>
        <taxon>Tracheophyta</taxon>
        <taxon>Spermatophyta</taxon>
        <taxon>Magnoliopsida</taxon>
        <taxon>Liliopsida</taxon>
        <taxon>Acoraceae</taxon>
        <taxon>Acorus</taxon>
    </lineage>
</organism>
<protein>
    <submittedName>
        <fullName evidence="4">Zinc finger protein ZAT3</fullName>
    </submittedName>
</protein>
<name>A0AAV9CH45_ACOCL</name>
<dbReference type="GO" id="GO:0008270">
    <property type="term" value="F:zinc ion binding"/>
    <property type="evidence" value="ECO:0007669"/>
    <property type="project" value="UniProtKB-KW"/>
</dbReference>
<dbReference type="PROSITE" id="PS50157">
    <property type="entry name" value="ZINC_FINGER_C2H2_2"/>
    <property type="match status" value="1"/>
</dbReference>
<evidence type="ECO:0000259" key="3">
    <source>
        <dbReference type="PROSITE" id="PS50157"/>
    </source>
</evidence>
<accession>A0AAV9CH45</accession>
<keyword evidence="5" id="KW-1185">Reference proteome</keyword>
<reference evidence="4" key="1">
    <citation type="journal article" date="2023" name="Nat. Commun.">
        <title>Diploid and tetraploid genomes of Acorus and the evolution of monocots.</title>
        <authorList>
            <person name="Ma L."/>
            <person name="Liu K.W."/>
            <person name="Li Z."/>
            <person name="Hsiao Y.Y."/>
            <person name="Qi Y."/>
            <person name="Fu T."/>
            <person name="Tang G.D."/>
            <person name="Zhang D."/>
            <person name="Sun W.H."/>
            <person name="Liu D.K."/>
            <person name="Li Y."/>
            <person name="Chen G.Z."/>
            <person name="Liu X.D."/>
            <person name="Liao X.Y."/>
            <person name="Jiang Y.T."/>
            <person name="Yu X."/>
            <person name="Hao Y."/>
            <person name="Huang J."/>
            <person name="Zhao X.W."/>
            <person name="Ke S."/>
            <person name="Chen Y.Y."/>
            <person name="Wu W.L."/>
            <person name="Hsu J.L."/>
            <person name="Lin Y.F."/>
            <person name="Huang M.D."/>
            <person name="Li C.Y."/>
            <person name="Huang L."/>
            <person name="Wang Z.W."/>
            <person name="Zhao X."/>
            <person name="Zhong W.Y."/>
            <person name="Peng D.H."/>
            <person name="Ahmad S."/>
            <person name="Lan S."/>
            <person name="Zhang J.S."/>
            <person name="Tsai W.C."/>
            <person name="Van de Peer Y."/>
            <person name="Liu Z.J."/>
        </authorList>
    </citation>
    <scope>NUCLEOTIDE SEQUENCE</scope>
    <source>
        <strain evidence="4">CP</strain>
    </source>
</reference>
<sequence>MRCHPDRAWRGIVPPPYQDKERRAFPDADDTEVDIAEYLLVLQRGQSEMEEPSASARRFECSCCHTQFGTPQSLGGHRAKKLECGQEPDSDGGSRS</sequence>
<evidence type="ECO:0000256" key="2">
    <source>
        <dbReference type="SAM" id="MobiDB-lite"/>
    </source>
</evidence>
<dbReference type="AlphaFoldDB" id="A0AAV9CH45"/>
<evidence type="ECO:0000313" key="4">
    <source>
        <dbReference type="EMBL" id="KAK1288433.1"/>
    </source>
</evidence>
<dbReference type="PANTHER" id="PTHR47591">
    <property type="entry name" value="ZINC FINGER PROTEIN ZAT2-RELATED"/>
    <property type="match status" value="1"/>
</dbReference>
<evidence type="ECO:0000256" key="1">
    <source>
        <dbReference type="PROSITE-ProRule" id="PRU00042"/>
    </source>
</evidence>
<dbReference type="Pfam" id="PF13912">
    <property type="entry name" value="zf-C2H2_6"/>
    <property type="match status" value="1"/>
</dbReference>